<dbReference type="GO" id="GO:0008864">
    <property type="term" value="F:formyltetrahydrofolate deformylase activity"/>
    <property type="evidence" value="ECO:0007669"/>
    <property type="project" value="UniProtKB-UniRule"/>
</dbReference>
<feature type="active site" evidence="3">
    <location>
        <position position="226"/>
    </location>
</feature>
<proteinExistence type="inferred from homology"/>
<dbReference type="EMBL" id="JAZBJZ010000043">
    <property type="protein sequence ID" value="MEE3717478.1"/>
    <property type="molecule type" value="Genomic_DNA"/>
</dbReference>
<dbReference type="AlphaFoldDB" id="A0AAW9Q3R8"/>
<dbReference type="InterPro" id="IPR044074">
    <property type="entry name" value="PurU_ACT"/>
</dbReference>
<dbReference type="EC" id="3.5.1.10" evidence="3 4"/>
<evidence type="ECO:0000256" key="2">
    <source>
        <dbReference type="ARBA" id="ARBA00022801"/>
    </source>
</evidence>
<dbReference type="PANTHER" id="PTHR42706:SF1">
    <property type="entry name" value="FORMYLTETRAHYDROFOLATE DEFORMYLASE 2, MITOCHONDRIAL"/>
    <property type="match status" value="1"/>
</dbReference>
<dbReference type="InterPro" id="IPR036477">
    <property type="entry name" value="Formyl_transf_N_sf"/>
</dbReference>
<gene>
    <name evidence="3 6" type="primary">purU</name>
    <name evidence="6" type="ORF">V2H45_12010</name>
</gene>
<evidence type="ECO:0000256" key="3">
    <source>
        <dbReference type="HAMAP-Rule" id="MF_01927"/>
    </source>
</evidence>
<dbReference type="Pfam" id="PF00551">
    <property type="entry name" value="Formyl_trans_N"/>
    <property type="match status" value="1"/>
</dbReference>
<dbReference type="Proteomes" id="UP001333818">
    <property type="component" value="Unassembled WGS sequence"/>
</dbReference>
<name>A0AAW9Q3R8_9CYAN</name>
<dbReference type="SUPFAM" id="SSF53328">
    <property type="entry name" value="Formyltransferase"/>
    <property type="match status" value="1"/>
</dbReference>
<comment type="function">
    <text evidence="3">Catalyzes the hydrolysis of 10-formyltetrahydrofolate (formyl-FH4) to formate and tetrahydrofolate (FH4).</text>
</comment>
<comment type="catalytic activity">
    <reaction evidence="3">
        <text>(6R)-10-formyltetrahydrofolate + H2O = (6S)-5,6,7,8-tetrahydrofolate + formate + H(+)</text>
        <dbReference type="Rhea" id="RHEA:19833"/>
        <dbReference type="ChEBI" id="CHEBI:15377"/>
        <dbReference type="ChEBI" id="CHEBI:15378"/>
        <dbReference type="ChEBI" id="CHEBI:15740"/>
        <dbReference type="ChEBI" id="CHEBI:57453"/>
        <dbReference type="ChEBI" id="CHEBI:195366"/>
        <dbReference type="EC" id="3.5.1.10"/>
    </reaction>
</comment>
<dbReference type="PANTHER" id="PTHR42706">
    <property type="entry name" value="FORMYLTETRAHYDROFOLATE DEFORMYLASE"/>
    <property type="match status" value="1"/>
</dbReference>
<dbReference type="InterPro" id="IPR002376">
    <property type="entry name" value="Formyl_transf_N"/>
</dbReference>
<dbReference type="InterPro" id="IPR045865">
    <property type="entry name" value="ACT-like_dom_sf"/>
</dbReference>
<evidence type="ECO:0000313" key="6">
    <source>
        <dbReference type="EMBL" id="MEE3717478.1"/>
    </source>
</evidence>
<feature type="domain" description="ACT" evidence="5">
    <location>
        <begin position="5"/>
        <end position="85"/>
    </location>
</feature>
<sequence length="290" mass="32560">MATATLLISCLDRKGLVAKIADWLFSHGGNILHADQHTDAIAGLFLMRVEWELDGFNLTRSEIIPAFAPLAETFDAQWEIHFSDHVRRIAIFVTKQDHCLYDLILRQRSGEIPATIPLVIGNHAELESVAHNFGINYHHLPITPETKEVQEAAQLALLQQYKIDLVVLAKYMQVLSPAFLAKFPQVINIHHSFLPAFPGANPYQRAYKRGVKIIGATAHYVTQDLDEGPIVEQDVIRVSHRDSVADLIRKGKDLERIVLARAVRLHLENRVLVYGSSANSGLNLRTVVFD</sequence>
<evidence type="ECO:0000313" key="7">
    <source>
        <dbReference type="Proteomes" id="UP001333818"/>
    </source>
</evidence>
<evidence type="ECO:0000259" key="5">
    <source>
        <dbReference type="PROSITE" id="PS51671"/>
    </source>
</evidence>
<comment type="caution">
    <text evidence="6">The sequence shown here is derived from an EMBL/GenBank/DDBJ whole genome shotgun (WGS) entry which is preliminary data.</text>
</comment>
<dbReference type="NCBIfam" id="TIGR00655">
    <property type="entry name" value="PurU"/>
    <property type="match status" value="1"/>
</dbReference>
<accession>A0AAW9Q3R8</accession>
<dbReference type="HAMAP" id="MF_01927">
    <property type="entry name" value="PurU"/>
    <property type="match status" value="1"/>
</dbReference>
<dbReference type="GO" id="GO:0006730">
    <property type="term" value="P:one-carbon metabolic process"/>
    <property type="evidence" value="ECO:0007669"/>
    <property type="project" value="UniProtKB-KW"/>
</dbReference>
<dbReference type="CDD" id="cd08648">
    <property type="entry name" value="FMT_core_Formyl-FH4-Hydrolase_C"/>
    <property type="match status" value="1"/>
</dbReference>
<reference evidence="6" key="1">
    <citation type="submission" date="2024-01" db="EMBL/GenBank/DDBJ databases">
        <title>Bank of Algae and Cyanobacteria of the Azores (BACA) strain genomes.</title>
        <authorList>
            <person name="Luz R."/>
            <person name="Cordeiro R."/>
            <person name="Fonseca A."/>
            <person name="Goncalves V."/>
        </authorList>
    </citation>
    <scope>NUCLEOTIDE SEQUENCE</scope>
    <source>
        <strain evidence="6">BACA0141</strain>
    </source>
</reference>
<dbReference type="Gene3D" id="3.40.50.170">
    <property type="entry name" value="Formyl transferase, N-terminal domain"/>
    <property type="match status" value="1"/>
</dbReference>
<dbReference type="PRINTS" id="PR01575">
    <property type="entry name" value="FFH4HYDRLASE"/>
</dbReference>
<comment type="similarity">
    <text evidence="3">Belongs to the PurU family.</text>
</comment>
<dbReference type="PROSITE" id="PS51671">
    <property type="entry name" value="ACT"/>
    <property type="match status" value="1"/>
</dbReference>
<dbReference type="PIRSF" id="PIRSF036480">
    <property type="entry name" value="FormyFH4_hydr"/>
    <property type="match status" value="1"/>
</dbReference>
<evidence type="ECO:0000256" key="4">
    <source>
        <dbReference type="NCBIfam" id="TIGR00655"/>
    </source>
</evidence>
<dbReference type="CDD" id="cd04875">
    <property type="entry name" value="ACT_F4HF-DF"/>
    <property type="match status" value="1"/>
</dbReference>
<keyword evidence="7" id="KW-1185">Reference proteome</keyword>
<dbReference type="Gene3D" id="3.30.70.260">
    <property type="match status" value="1"/>
</dbReference>
<comment type="pathway">
    <text evidence="3">Purine metabolism; IMP biosynthesis via de novo pathway; formate from 10-formyl-5,6,7,8-tetrahydrofolate: step 1/1.</text>
</comment>
<keyword evidence="2 3" id="KW-0378">Hydrolase</keyword>
<protein>
    <recommendedName>
        <fullName evidence="3 4">Formyltetrahydrofolate deformylase</fullName>
        <ecNumber evidence="3 4">3.5.1.10</ecNumber>
    </recommendedName>
    <alternativeName>
        <fullName evidence="3">Formyl-FH(4) hydrolase</fullName>
    </alternativeName>
</protein>
<dbReference type="NCBIfam" id="NF004684">
    <property type="entry name" value="PRK06027.1"/>
    <property type="match status" value="1"/>
</dbReference>
<keyword evidence="1 3" id="KW-0554">One-carbon metabolism</keyword>
<dbReference type="GO" id="GO:0006189">
    <property type="term" value="P:'de novo' IMP biosynthetic process"/>
    <property type="evidence" value="ECO:0007669"/>
    <property type="project" value="UniProtKB-UniRule"/>
</dbReference>
<organism evidence="6 7">
    <name type="scientific">Tumidithrix elongata BACA0141</name>
    <dbReference type="NCBI Taxonomy" id="2716417"/>
    <lineage>
        <taxon>Bacteria</taxon>
        <taxon>Bacillati</taxon>
        <taxon>Cyanobacteriota</taxon>
        <taxon>Cyanophyceae</taxon>
        <taxon>Pseudanabaenales</taxon>
        <taxon>Pseudanabaenaceae</taxon>
        <taxon>Tumidithrix</taxon>
        <taxon>Tumidithrix elongata</taxon>
    </lineage>
</organism>
<dbReference type="InterPro" id="IPR004810">
    <property type="entry name" value="PurU"/>
</dbReference>
<keyword evidence="3" id="KW-0658">Purine biosynthesis</keyword>
<dbReference type="SUPFAM" id="SSF55021">
    <property type="entry name" value="ACT-like"/>
    <property type="match status" value="1"/>
</dbReference>
<evidence type="ECO:0000256" key="1">
    <source>
        <dbReference type="ARBA" id="ARBA00022563"/>
    </source>
</evidence>
<dbReference type="InterPro" id="IPR041729">
    <property type="entry name" value="Formyl-FH4-Hydrolase_C"/>
</dbReference>
<dbReference type="InterPro" id="IPR002912">
    <property type="entry name" value="ACT_dom"/>
</dbReference>